<comment type="caution">
    <text evidence="4">The sequence shown here is derived from an EMBL/GenBank/DDBJ whole genome shotgun (WGS) entry which is preliminary data.</text>
</comment>
<proteinExistence type="predicted"/>
<name>L7KGD2_9ACTN</name>
<dbReference type="Pfam" id="PF00378">
    <property type="entry name" value="ECH_1"/>
    <property type="match status" value="1"/>
</dbReference>
<gene>
    <name evidence="4" type="ORF">GOACH_03_05640</name>
</gene>
<dbReference type="EMBL" id="BANR01000003">
    <property type="protein sequence ID" value="GAC47541.1"/>
    <property type="molecule type" value="Genomic_DNA"/>
</dbReference>
<dbReference type="Gene3D" id="3.90.226.10">
    <property type="entry name" value="2-enoyl-CoA Hydratase, Chain A, domain 1"/>
    <property type="match status" value="1"/>
</dbReference>
<evidence type="ECO:0000256" key="1">
    <source>
        <dbReference type="ARBA" id="ARBA00022832"/>
    </source>
</evidence>
<dbReference type="InterPro" id="IPR001753">
    <property type="entry name" value="Enoyl-CoA_hydra/iso"/>
</dbReference>
<organism evidence="4 5">
    <name type="scientific">Gordonia aichiensis NBRC 108223</name>
    <dbReference type="NCBI Taxonomy" id="1220583"/>
    <lineage>
        <taxon>Bacteria</taxon>
        <taxon>Bacillati</taxon>
        <taxon>Actinomycetota</taxon>
        <taxon>Actinomycetes</taxon>
        <taxon>Mycobacteriales</taxon>
        <taxon>Gordoniaceae</taxon>
        <taxon>Gordonia</taxon>
    </lineage>
</organism>
<dbReference type="eggNOG" id="COG1024">
    <property type="taxonomic scope" value="Bacteria"/>
</dbReference>
<sequence>MSEMSSAMVTVSYDGPIGHLTLADPRRRNPLSTSTMQAATTALGEFDANRDVRVVVIRAEGPAFSAGHDLTELVDRTLEDEEAVFATCVDLMTAIHEIRQPVIAQVAGPAFAAGCQLVATCDLAVASTHASFSTPGVRIGLFCSTPMVALTRAIGRKRAMKMLLTGDPIDAATAAEWGLVNDVVDPDDLDAAARDLALRIASSSASTLAMARGPSIGRSTSRNRTPTAR</sequence>
<dbReference type="GO" id="GO:0006631">
    <property type="term" value="P:fatty acid metabolic process"/>
    <property type="evidence" value="ECO:0007669"/>
    <property type="project" value="UniProtKB-KW"/>
</dbReference>
<evidence type="ECO:0000313" key="4">
    <source>
        <dbReference type="EMBL" id="GAC47541.1"/>
    </source>
</evidence>
<accession>L7KGD2</accession>
<evidence type="ECO:0000313" key="5">
    <source>
        <dbReference type="Proteomes" id="UP000010988"/>
    </source>
</evidence>
<dbReference type="PANTHER" id="PTHR43602">
    <property type="match status" value="1"/>
</dbReference>
<dbReference type="InterPro" id="IPR029045">
    <property type="entry name" value="ClpP/crotonase-like_dom_sf"/>
</dbReference>
<dbReference type="InterPro" id="IPR052377">
    <property type="entry name" value="Mitochondrial_ECH-domain"/>
</dbReference>
<protein>
    <submittedName>
        <fullName evidence="4">Putative enoyl-CoA hydratase</fullName>
    </submittedName>
</protein>
<dbReference type="STRING" id="1220583.GOACH_03_05640"/>
<keyword evidence="3" id="KW-0443">Lipid metabolism</keyword>
<evidence type="ECO:0000256" key="2">
    <source>
        <dbReference type="ARBA" id="ARBA00022946"/>
    </source>
</evidence>
<dbReference type="GO" id="GO:0016836">
    <property type="term" value="F:hydro-lyase activity"/>
    <property type="evidence" value="ECO:0007669"/>
    <property type="project" value="TreeGrafter"/>
</dbReference>
<evidence type="ECO:0000256" key="3">
    <source>
        <dbReference type="ARBA" id="ARBA00023098"/>
    </source>
</evidence>
<keyword evidence="5" id="KW-1185">Reference proteome</keyword>
<keyword evidence="1" id="KW-0276">Fatty acid metabolism</keyword>
<dbReference type="Proteomes" id="UP000010988">
    <property type="component" value="Unassembled WGS sequence"/>
</dbReference>
<dbReference type="PANTHER" id="PTHR43602:SF1">
    <property type="entry name" value="ENOYL-COA HYDRATASE DOMAIN-CONTAINING PROTEIN 3, MITOCHONDRIAL"/>
    <property type="match status" value="1"/>
</dbReference>
<dbReference type="CDD" id="cd06558">
    <property type="entry name" value="crotonase-like"/>
    <property type="match status" value="1"/>
</dbReference>
<reference evidence="4 5" key="1">
    <citation type="submission" date="2012-12" db="EMBL/GenBank/DDBJ databases">
        <title>Whole genome shotgun sequence of Gordonia aichiensis NBRC 108223.</title>
        <authorList>
            <person name="Isaki-Nakamura S."/>
            <person name="Hosoyama A."/>
            <person name="Tsuchikane K."/>
            <person name="Ando Y."/>
            <person name="Baba S."/>
            <person name="Ohji S."/>
            <person name="Hamada M."/>
            <person name="Tamura T."/>
            <person name="Yamazoe A."/>
            <person name="Yamazaki S."/>
            <person name="Fujita N."/>
        </authorList>
    </citation>
    <scope>NUCLEOTIDE SEQUENCE [LARGE SCALE GENOMIC DNA]</scope>
    <source>
        <strain evidence="4 5">NBRC 108223</strain>
    </source>
</reference>
<dbReference type="SUPFAM" id="SSF52096">
    <property type="entry name" value="ClpP/crotonase"/>
    <property type="match status" value="1"/>
</dbReference>
<keyword evidence="2" id="KW-0809">Transit peptide</keyword>
<dbReference type="AlphaFoldDB" id="L7KGD2"/>